<comment type="catalytic activity">
    <reaction evidence="9">
        <text>a (3R)-hydroxyacyl-[ACP] = a (2E)-enoyl-[ACP] + H2O</text>
        <dbReference type="Rhea" id="RHEA:13097"/>
        <dbReference type="Rhea" id="RHEA-COMP:9925"/>
        <dbReference type="Rhea" id="RHEA-COMP:9945"/>
        <dbReference type="ChEBI" id="CHEBI:15377"/>
        <dbReference type="ChEBI" id="CHEBI:78784"/>
        <dbReference type="ChEBI" id="CHEBI:78827"/>
        <dbReference type="EC" id="4.2.1.59"/>
    </reaction>
    <physiologicalReaction direction="left-to-right" evidence="9">
        <dbReference type="Rhea" id="RHEA:13098"/>
    </physiologicalReaction>
</comment>
<dbReference type="Pfam" id="PF21149">
    <property type="entry name" value="FAS_pseudo-KR"/>
    <property type="match status" value="1"/>
</dbReference>
<evidence type="ECO:0000256" key="39">
    <source>
        <dbReference type="ARBA" id="ARBA00049263"/>
    </source>
</evidence>
<comment type="catalytic activity">
    <reaction evidence="25">
        <text>acetyl-[ACP] + malonyl-[ACP] + H(+) = 3-oxobutanoyl-[ACP] + holo-[ACP] + CO2</text>
        <dbReference type="Rhea" id="RHEA:41800"/>
        <dbReference type="Rhea" id="RHEA-COMP:9621"/>
        <dbReference type="Rhea" id="RHEA-COMP:9623"/>
        <dbReference type="Rhea" id="RHEA-COMP:9625"/>
        <dbReference type="Rhea" id="RHEA-COMP:9685"/>
        <dbReference type="ChEBI" id="CHEBI:15378"/>
        <dbReference type="ChEBI" id="CHEBI:16526"/>
        <dbReference type="ChEBI" id="CHEBI:64479"/>
        <dbReference type="ChEBI" id="CHEBI:78446"/>
        <dbReference type="ChEBI" id="CHEBI:78449"/>
        <dbReference type="ChEBI" id="CHEBI:78450"/>
    </reaction>
    <physiologicalReaction direction="left-to-right" evidence="25">
        <dbReference type="Rhea" id="RHEA:41801"/>
    </physiologicalReaction>
</comment>
<organism evidence="48 49">
    <name type="scientific">Trichoplusia ni</name>
    <name type="common">Cabbage looper</name>
    <dbReference type="NCBI Taxonomy" id="7111"/>
    <lineage>
        <taxon>Eukaryota</taxon>
        <taxon>Metazoa</taxon>
        <taxon>Ecdysozoa</taxon>
        <taxon>Arthropoda</taxon>
        <taxon>Hexapoda</taxon>
        <taxon>Insecta</taxon>
        <taxon>Pterygota</taxon>
        <taxon>Neoptera</taxon>
        <taxon>Endopterygota</taxon>
        <taxon>Lepidoptera</taxon>
        <taxon>Glossata</taxon>
        <taxon>Ditrysia</taxon>
        <taxon>Noctuoidea</taxon>
        <taxon>Noctuidae</taxon>
        <taxon>Plusiinae</taxon>
        <taxon>Trichoplusia</taxon>
    </lineage>
</organism>
<evidence type="ECO:0000256" key="29">
    <source>
        <dbReference type="ARBA" id="ARBA00048420"/>
    </source>
</evidence>
<dbReference type="GO" id="GO:0004313">
    <property type="term" value="F:[acyl-carrier-protein] S-acetyltransferase activity"/>
    <property type="evidence" value="ECO:0007669"/>
    <property type="project" value="UniProtKB-EC"/>
</dbReference>
<evidence type="ECO:0000256" key="2">
    <source>
        <dbReference type="ARBA" id="ARBA00022799"/>
    </source>
</evidence>
<comment type="catalytic activity">
    <reaction evidence="10">
        <text>(3R)-hydroxytetradecanoyl-[ACP] = (2E)-tetradecenoyl-[ACP] + H2O</text>
        <dbReference type="Rhea" id="RHEA:41892"/>
        <dbReference type="Rhea" id="RHEA-COMP:9646"/>
        <dbReference type="Rhea" id="RHEA-COMP:9647"/>
        <dbReference type="ChEBI" id="CHEBI:15377"/>
        <dbReference type="ChEBI" id="CHEBI:78474"/>
        <dbReference type="ChEBI" id="CHEBI:78475"/>
    </reaction>
    <physiologicalReaction direction="left-to-right" evidence="10">
        <dbReference type="Rhea" id="RHEA:41893"/>
    </physiologicalReaction>
</comment>
<feature type="region of interest" description="C-terminal hotdog fold" evidence="45">
    <location>
        <begin position="1000"/>
        <end position="1129"/>
    </location>
</feature>
<dbReference type="Gene3D" id="3.10.129.110">
    <property type="entry name" value="Polyketide synthase dehydratase"/>
    <property type="match status" value="1"/>
</dbReference>
<dbReference type="CDD" id="cd05195">
    <property type="entry name" value="enoyl_red"/>
    <property type="match status" value="1"/>
</dbReference>
<comment type="catalytic activity">
    <reaction evidence="7">
        <text>(3R)-hydroxyhexanoyl-[ACP] = (2E)-hexenoyl-[ACP] + H2O</text>
        <dbReference type="Rhea" id="RHEA:41828"/>
        <dbReference type="Rhea" id="RHEA-COMP:9630"/>
        <dbReference type="Rhea" id="RHEA-COMP:9631"/>
        <dbReference type="ChEBI" id="CHEBI:15377"/>
        <dbReference type="ChEBI" id="CHEBI:78457"/>
        <dbReference type="ChEBI" id="CHEBI:78458"/>
    </reaction>
    <physiologicalReaction direction="left-to-right" evidence="7">
        <dbReference type="Rhea" id="RHEA:41829"/>
    </physiologicalReaction>
</comment>
<comment type="catalytic activity">
    <reaction evidence="21">
        <text>dodecanoyl-[ACP] + malonyl-[ACP] + H(+) = 3-oxotetradecanoyl-[ACP] + holo-[ACP] + CO2</text>
        <dbReference type="Rhea" id="RHEA:41884"/>
        <dbReference type="Rhea" id="RHEA-COMP:9623"/>
        <dbReference type="Rhea" id="RHEA-COMP:9644"/>
        <dbReference type="Rhea" id="RHEA-COMP:9645"/>
        <dbReference type="Rhea" id="RHEA-COMP:9685"/>
        <dbReference type="ChEBI" id="CHEBI:15378"/>
        <dbReference type="ChEBI" id="CHEBI:16526"/>
        <dbReference type="ChEBI" id="CHEBI:64479"/>
        <dbReference type="ChEBI" id="CHEBI:65264"/>
        <dbReference type="ChEBI" id="CHEBI:78449"/>
        <dbReference type="ChEBI" id="CHEBI:78473"/>
    </reaction>
    <physiologicalReaction direction="left-to-right" evidence="21">
        <dbReference type="Rhea" id="RHEA:41885"/>
    </physiologicalReaction>
</comment>
<dbReference type="Pfam" id="PF16197">
    <property type="entry name" value="KAsynt_C_assoc"/>
    <property type="match status" value="1"/>
</dbReference>
<dbReference type="Gene3D" id="3.30.70.3290">
    <property type="match status" value="1"/>
</dbReference>
<evidence type="ECO:0000256" key="6">
    <source>
        <dbReference type="ARBA" id="ARBA00023351"/>
    </source>
</evidence>
<comment type="catalytic activity">
    <reaction evidence="34">
        <text>hexadecanoyl-[ACP] + H2O = hexadecanoate + holo-[ACP] + H(+)</text>
        <dbReference type="Rhea" id="RHEA:41932"/>
        <dbReference type="Rhea" id="RHEA-COMP:9652"/>
        <dbReference type="Rhea" id="RHEA-COMP:9685"/>
        <dbReference type="ChEBI" id="CHEBI:7896"/>
        <dbReference type="ChEBI" id="CHEBI:15377"/>
        <dbReference type="ChEBI" id="CHEBI:15378"/>
        <dbReference type="ChEBI" id="CHEBI:64479"/>
        <dbReference type="ChEBI" id="CHEBI:78483"/>
        <dbReference type="EC" id="3.1.2.14"/>
    </reaction>
    <physiologicalReaction direction="left-to-right" evidence="34">
        <dbReference type="Rhea" id="RHEA:41933"/>
    </physiologicalReaction>
</comment>
<comment type="catalytic activity">
    <reaction evidence="17">
        <text>a (3R)-hydroxyacyl-[ACP] + NADP(+) = a 3-oxoacyl-[ACP] + NADPH + H(+)</text>
        <dbReference type="Rhea" id="RHEA:17397"/>
        <dbReference type="Rhea" id="RHEA-COMP:9916"/>
        <dbReference type="Rhea" id="RHEA-COMP:9945"/>
        <dbReference type="ChEBI" id="CHEBI:15378"/>
        <dbReference type="ChEBI" id="CHEBI:57783"/>
        <dbReference type="ChEBI" id="CHEBI:58349"/>
        <dbReference type="ChEBI" id="CHEBI:78776"/>
        <dbReference type="ChEBI" id="CHEBI:78827"/>
        <dbReference type="EC" id="1.1.1.100"/>
    </reaction>
    <physiologicalReaction direction="right-to-left" evidence="17">
        <dbReference type="Rhea" id="RHEA:17399"/>
    </physiologicalReaction>
</comment>
<dbReference type="Gene3D" id="3.40.47.10">
    <property type="match status" value="1"/>
</dbReference>
<evidence type="ECO:0000256" key="19">
    <source>
        <dbReference type="ARBA" id="ARBA00047451"/>
    </source>
</evidence>
<evidence type="ECO:0000256" key="16">
    <source>
        <dbReference type="ARBA" id="ARBA00047394"/>
    </source>
</evidence>
<dbReference type="InterPro" id="IPR013968">
    <property type="entry name" value="PKS_KR"/>
</dbReference>
<dbReference type="GO" id="GO:0004315">
    <property type="term" value="F:3-oxoacyl-[acyl-carrier-protein] synthase activity"/>
    <property type="evidence" value="ECO:0007669"/>
    <property type="project" value="UniProtKB-EC"/>
</dbReference>
<evidence type="ECO:0000256" key="38">
    <source>
        <dbReference type="ARBA" id="ARBA00049171"/>
    </source>
</evidence>
<reference evidence="49" key="1">
    <citation type="submission" date="2025-08" db="UniProtKB">
        <authorList>
            <consortium name="RefSeq"/>
        </authorList>
    </citation>
    <scope>IDENTIFICATION</scope>
</reference>
<evidence type="ECO:0000256" key="12">
    <source>
        <dbReference type="ARBA" id="ARBA00023401"/>
    </source>
</evidence>
<evidence type="ECO:0000256" key="22">
    <source>
        <dbReference type="ARBA" id="ARBA00047810"/>
    </source>
</evidence>
<evidence type="ECO:0000256" key="28">
    <source>
        <dbReference type="ARBA" id="ARBA00048289"/>
    </source>
</evidence>
<dbReference type="GO" id="GO:0006633">
    <property type="term" value="P:fatty acid biosynthetic process"/>
    <property type="evidence" value="ECO:0007669"/>
    <property type="project" value="UniProtKB-UniPathway"/>
</dbReference>
<evidence type="ECO:0000256" key="3">
    <source>
        <dbReference type="ARBA" id="ARBA00022898"/>
    </source>
</evidence>
<dbReference type="SUPFAM" id="SSF53474">
    <property type="entry name" value="alpha/beta-Hydrolases"/>
    <property type="match status" value="1"/>
</dbReference>
<dbReference type="CDD" id="cd00833">
    <property type="entry name" value="PKS"/>
    <property type="match status" value="1"/>
</dbReference>
<comment type="catalytic activity">
    <reaction evidence="36">
        <text>(2E)-octadecenoyl-[ACP] + NADPH + H(+) = octadecanoyl-[ACP] + NADP(+)</text>
        <dbReference type="Rhea" id="RHEA:41928"/>
        <dbReference type="Rhea" id="RHEA-COMP:9655"/>
        <dbReference type="Rhea" id="RHEA-COMP:9656"/>
        <dbReference type="ChEBI" id="CHEBI:15378"/>
        <dbReference type="ChEBI" id="CHEBI:57783"/>
        <dbReference type="ChEBI" id="CHEBI:58349"/>
        <dbReference type="ChEBI" id="CHEBI:78489"/>
        <dbReference type="ChEBI" id="CHEBI:78495"/>
    </reaction>
    <physiologicalReaction direction="left-to-right" evidence="36">
        <dbReference type="Rhea" id="RHEA:41929"/>
    </physiologicalReaction>
</comment>
<evidence type="ECO:0000256" key="43">
    <source>
        <dbReference type="ARBA" id="ARBA00049521"/>
    </source>
</evidence>
<evidence type="ECO:0000256" key="21">
    <source>
        <dbReference type="ARBA" id="ARBA00047578"/>
    </source>
</evidence>
<dbReference type="GO" id="GO:0016297">
    <property type="term" value="F:fatty acyl-[ACP] hydrolase activity"/>
    <property type="evidence" value="ECO:0007669"/>
    <property type="project" value="UniProtKB-EC"/>
</dbReference>
<evidence type="ECO:0000256" key="42">
    <source>
        <dbReference type="ARBA" id="ARBA00049449"/>
    </source>
</evidence>
<sequence>MASSEKIEKPNLKDGTQSLSGEEVVISGISGVFPNSDSVVDFMNNLYDKVDMVTSADNKWNFNDPDLPRHVGQINGMDKFDAQFFGVTFQLACVLEPMGRKLLEHTYGAFLDAGVNPQAIRGKKVGVFIGTSYTDQSTNIMYNVNRRSDFVINGGSKSMLANRISYWIDGKGPSFCVDYGCAGSSACLEMAYRAIKSGDCDAAVVGGCSYTTHPCITLNMRKAGLLCLDGKTKCFDKNADGYVRADAVNVLFLQKAKDAHRIYAQVYHAKGNYQSRPDAGFLYNRASEDIENFFNEFYSETDVEPKKIEYIEANAVALPEADAVELNAIGNTFAKNTTVKVGSVKSNMGHSEAASGVVALTKLCLAYHKGKLPANLHYNEPQDQIPAIRDGRIKVLDDHADFDRGFTAINNFSYGGANYHVVLKGHHKEKNLNKYKSQIPHLVLASGRQESCVQKIIDIMKSHPIDPEEIGLLHKVYEHDVAGHTGRGYTILGQNENNETISIGESVDYYPGVKRPLWFVYSGMGSQWAGMGADLMKIPVFAAAIHKCHKVLEPKGVDLIRIVTERDNSIFDNILYAFVGIGAIQIGLTDVIKAMGVVPDYIIGHSLGEMACAYHDDTFTAEELILATYSRGKVCLETELIKGSMAAVGIGYNAIVHQCPPEIDIACHNSSDSTTISGPAEKMTEFVGELTKQGIFAKEVPCANIAYHSRYIAHCGPELLKNLREIIKKPKKRSSKWISTSVPQSQWDEPNAVYSSAEYHTNNLLKPVLFEEAGKLIPDNAVVIEIAPHGLLQAILKRSHSKCTLIPLTRRGTNDSVKFLLDAIGKMYQAGINPKVDALYPKIEFPVSTTTPLLSHYVEWEHSEDWPRLTFDKLDHYVATSRDFPLSIHDDDYKFLEGHVRNDLTVLPESALLVLVWETLAMSLGVNYREQSVIFRNITFYCEAIINPDVPLNLTIAINRGSETFEVSQNDKPIASGEVNFVKVLHYIPVKESPKDIDEEITLTKEDVYRILRSRGYSYKDKFQSIQSTNLDRNEALIQWDKNWITFLDSLIQLKAVARKYDGVSTPKFIRQLRISMVEQETSNIEELNGVSCYPAKYNELLGVVRCAGVELVGVTFVDKPIIENQPDVLVSKEFYPHYATSNVDLKTALLLNLQVVAENSTKNSIRVTQIVTSNKNLSCLIAEISDNVPNVQIDVASVIDVAVLEAAIVQNTDPEKANVFVIENLLIDEKKLETLRNLSKDSFVLALENEVPKLQGVMKELFSVVTSMSDGKQILILLKRQNPKDVTYISVNCDNKLDWVSRVYDELNKTKRVVLVSERQPYCGALGFVQKLRSNGVENIGLVAIDDFHAPDFSAKHSVYKIQLEKNLAVNILKKGEWGGLYYSPVSTSAKLKNVTLTSQTGDLDDLTWIEAPTLSASKNVVQVSYAGISLKDSEIAISSIKRQEKLGMDYSGIDADGDRVMGLVSGGALGSTVEADPDFLWPVPDHWSLQDAATVPLPYAIAYYCLTIKSQLFKNQRVYVTGGAGALGQAVIAICLSLDCTVFTSVSSMSKKKMLLRLFPKLDENNICHARNDSFLSILKNSAKNIDCDFVINCASGPLREVAMHCVDHSGLYLDLASYDNYENKGFGMSYLAKERSYLCVDFSSIFRPENVEEKKYLQRTIAEGIAKGTVRPISRVEYSPIEITKAFRLLSSSKHVGKVLIRMRSPEILTQGFNVIPRISYDPKGVYVVICDETGLGVELADRLIKKGARKIVLHSKSKVSGYWQSKFVLWNENNVAIKISTDNLQTQQGCTKMIMDAAKVGPVKGIFVVPDIETKTNDKAEDFVIKYNKTVNAVINLSMTSKTYCNDLSHFVIVATPSNSASSEFVFSVLEKILKGRSETGFPALFVRTALQKPNPEEILNRSSLSVLFNAMETSLKLKYKNVLFYNLKKHNDRDYLKKLANILGVTNINKYLDYSVDRMLNEVNLEEIQTLIRNSYEIDFPTDKIQRMTVESLIKVGESRTKIPQAVSGLATFYSTIDDEEDIITAHTIIPMKTLVNPGAETDLDPNETYVTLIPGFEGRYQIFNSAAEGLKAQAVAVQMPADFEGNSIPEIAAEIRKFMKTKFETKSKFYLLGYSFGVNIALELAALLEKEGHIGVVYCLDSSPDALKIQLKSHLGDLTHSELESVVLNHVYELIAGQASEELQQYLSQENDWSSKVNACIYKLRGLTNYSHQYKLSLLNSTLNKILLAKDYKPEIKLESEIVLIRGVPHPKSEDLGEDYNLSKYSTQPVKIFSITADHSSAPYDSRVTNIVNKMLDSSLIEEFKKKNLCYTYELN</sequence>
<dbReference type="PROSITE" id="PS52004">
    <property type="entry name" value="KS3_2"/>
    <property type="match status" value="1"/>
</dbReference>
<dbReference type="Pfam" id="PF00698">
    <property type="entry name" value="Acyl_transf_1"/>
    <property type="match status" value="1"/>
</dbReference>
<comment type="catalytic activity">
    <reaction evidence="42">
        <text>butanoyl-[ACP] + malonyl-[ACP] + H(+) = 3-oxohexanoyl-[ACP] + holo-[ACP] + CO2</text>
        <dbReference type="Rhea" id="RHEA:41820"/>
        <dbReference type="Rhea" id="RHEA-COMP:9623"/>
        <dbReference type="Rhea" id="RHEA-COMP:9628"/>
        <dbReference type="Rhea" id="RHEA-COMP:9629"/>
        <dbReference type="Rhea" id="RHEA-COMP:9685"/>
        <dbReference type="ChEBI" id="CHEBI:15378"/>
        <dbReference type="ChEBI" id="CHEBI:16526"/>
        <dbReference type="ChEBI" id="CHEBI:64479"/>
        <dbReference type="ChEBI" id="CHEBI:78449"/>
        <dbReference type="ChEBI" id="CHEBI:78454"/>
        <dbReference type="ChEBI" id="CHEBI:78456"/>
    </reaction>
    <physiologicalReaction direction="left-to-right" evidence="42">
        <dbReference type="Rhea" id="RHEA:41821"/>
    </physiologicalReaction>
</comment>
<comment type="catalytic activity">
    <reaction evidence="26">
        <text>hexadecanoyl-[ACP] + malonyl-[ACP] + H(+) = 3-oxooctadecanoyl-[ACP] + holo-[ACP] + CO2</text>
        <dbReference type="Rhea" id="RHEA:41916"/>
        <dbReference type="Rhea" id="RHEA-COMP:9623"/>
        <dbReference type="Rhea" id="RHEA-COMP:9652"/>
        <dbReference type="Rhea" id="RHEA-COMP:9653"/>
        <dbReference type="Rhea" id="RHEA-COMP:9685"/>
        <dbReference type="ChEBI" id="CHEBI:15378"/>
        <dbReference type="ChEBI" id="CHEBI:16526"/>
        <dbReference type="ChEBI" id="CHEBI:64479"/>
        <dbReference type="ChEBI" id="CHEBI:78449"/>
        <dbReference type="ChEBI" id="CHEBI:78483"/>
        <dbReference type="ChEBI" id="CHEBI:78487"/>
    </reaction>
    <physiologicalReaction direction="left-to-right" evidence="26">
        <dbReference type="Rhea" id="RHEA:41917"/>
    </physiologicalReaction>
</comment>
<evidence type="ECO:0000259" key="46">
    <source>
        <dbReference type="PROSITE" id="PS52004"/>
    </source>
</evidence>
<comment type="catalytic activity">
    <reaction evidence="8">
        <text>(3R)-hydroxydecanoyl-[ACP] = (2E)-decenoyl-[ACP] + H2O</text>
        <dbReference type="Rhea" id="RHEA:41860"/>
        <dbReference type="Rhea" id="RHEA-COMP:9638"/>
        <dbReference type="Rhea" id="RHEA-COMP:9639"/>
        <dbReference type="ChEBI" id="CHEBI:15377"/>
        <dbReference type="ChEBI" id="CHEBI:78466"/>
        <dbReference type="ChEBI" id="CHEBI:78467"/>
    </reaction>
    <physiologicalReaction direction="left-to-right" evidence="8">
        <dbReference type="Rhea" id="RHEA:41861"/>
    </physiologicalReaction>
</comment>
<dbReference type="InParanoid" id="A0A7E5VQX7"/>
<evidence type="ECO:0000256" key="25">
    <source>
        <dbReference type="ARBA" id="ARBA00047961"/>
    </source>
</evidence>
<evidence type="ECO:0000256" key="30">
    <source>
        <dbReference type="ARBA" id="ARBA00048506"/>
    </source>
</evidence>
<comment type="catalytic activity">
    <reaction evidence="29">
        <text>(2E)-octenoyl-[ACP] + NADPH + H(+) = octanoyl-[ACP] + NADP(+)</text>
        <dbReference type="Rhea" id="RHEA:41848"/>
        <dbReference type="Rhea" id="RHEA-COMP:9635"/>
        <dbReference type="Rhea" id="RHEA-COMP:9636"/>
        <dbReference type="ChEBI" id="CHEBI:15378"/>
        <dbReference type="ChEBI" id="CHEBI:57783"/>
        <dbReference type="ChEBI" id="CHEBI:58349"/>
        <dbReference type="ChEBI" id="CHEBI:78462"/>
        <dbReference type="ChEBI" id="CHEBI:78463"/>
    </reaction>
    <physiologicalReaction direction="left-to-right" evidence="29">
        <dbReference type="Rhea" id="RHEA:41849"/>
    </physiologicalReaction>
</comment>
<keyword evidence="4" id="KW-0007">Acetylation</keyword>
<evidence type="ECO:0000256" key="7">
    <source>
        <dbReference type="ARBA" id="ARBA00023373"/>
    </source>
</evidence>
<comment type="catalytic activity">
    <reaction evidence="35">
        <text>3-oxotetradecanoyl-[ACP] + NADPH + H(+) = (3R)-hydroxytetradecanoyl-[ACP] + NADP(+)</text>
        <dbReference type="Rhea" id="RHEA:41888"/>
        <dbReference type="Rhea" id="RHEA-COMP:9645"/>
        <dbReference type="Rhea" id="RHEA-COMP:9646"/>
        <dbReference type="ChEBI" id="CHEBI:15378"/>
        <dbReference type="ChEBI" id="CHEBI:57783"/>
        <dbReference type="ChEBI" id="CHEBI:58349"/>
        <dbReference type="ChEBI" id="CHEBI:78473"/>
        <dbReference type="ChEBI" id="CHEBI:78474"/>
    </reaction>
    <physiologicalReaction direction="left-to-right" evidence="35">
        <dbReference type="Rhea" id="RHEA:41889"/>
    </physiologicalReaction>
</comment>
<dbReference type="GeneID" id="113495949"/>
<comment type="catalytic activity">
    <reaction evidence="20">
        <text>(2E)-butenoyl-[ACP] + NADPH + H(+) = butanoyl-[ACP] + NADP(+)</text>
        <dbReference type="Rhea" id="RHEA:41812"/>
        <dbReference type="Rhea" id="RHEA-COMP:9627"/>
        <dbReference type="Rhea" id="RHEA-COMP:9628"/>
        <dbReference type="ChEBI" id="CHEBI:15378"/>
        <dbReference type="ChEBI" id="CHEBI:57783"/>
        <dbReference type="ChEBI" id="CHEBI:58349"/>
        <dbReference type="ChEBI" id="CHEBI:78453"/>
        <dbReference type="ChEBI" id="CHEBI:78454"/>
    </reaction>
    <physiologicalReaction direction="left-to-right" evidence="20">
        <dbReference type="Rhea" id="RHEA:41813"/>
    </physiologicalReaction>
</comment>
<dbReference type="InterPro" id="IPR049391">
    <property type="entry name" value="FAS_pseudo-KR"/>
</dbReference>
<evidence type="ECO:0000256" key="41">
    <source>
        <dbReference type="ARBA" id="ARBA00049422"/>
    </source>
</evidence>
<evidence type="ECO:0000256" key="23">
    <source>
        <dbReference type="ARBA" id="ARBA00047897"/>
    </source>
</evidence>
<comment type="catalytic activity">
    <reaction evidence="27">
        <text>(2E)-dodecenoyl-[ACP] + NADPH + H(+) = dodecanoyl-[ACP] + NADP(+)</text>
        <dbReference type="Rhea" id="RHEA:41880"/>
        <dbReference type="Rhea" id="RHEA-COMP:9643"/>
        <dbReference type="Rhea" id="RHEA-COMP:9644"/>
        <dbReference type="ChEBI" id="CHEBI:15378"/>
        <dbReference type="ChEBI" id="CHEBI:57783"/>
        <dbReference type="ChEBI" id="CHEBI:58349"/>
        <dbReference type="ChEBI" id="CHEBI:65264"/>
        <dbReference type="ChEBI" id="CHEBI:78472"/>
    </reaction>
    <physiologicalReaction direction="left-to-right" evidence="27">
        <dbReference type="Rhea" id="RHEA:41881"/>
    </physiologicalReaction>
</comment>
<dbReference type="SMART" id="SM00825">
    <property type="entry name" value="PKS_KS"/>
    <property type="match status" value="1"/>
</dbReference>
<dbReference type="InterPro" id="IPR020843">
    <property type="entry name" value="ER"/>
</dbReference>
<evidence type="ECO:0000256" key="15">
    <source>
        <dbReference type="ARBA" id="ARBA00047300"/>
    </source>
</evidence>
<evidence type="ECO:0000256" key="10">
    <source>
        <dbReference type="ARBA" id="ARBA00023398"/>
    </source>
</evidence>
<dbReference type="InterPro" id="IPR016035">
    <property type="entry name" value="Acyl_Trfase/lysoPLipase"/>
</dbReference>
<comment type="catalytic activity">
    <reaction evidence="19">
        <text>tetradecanoyl-[ACP] + malonyl-[ACP] + H(+) = 3-oxohexadecanoyl-[ACP] + holo-[ACP] + CO2</text>
        <dbReference type="Rhea" id="RHEA:41900"/>
        <dbReference type="Rhea" id="RHEA-COMP:9623"/>
        <dbReference type="Rhea" id="RHEA-COMP:9648"/>
        <dbReference type="Rhea" id="RHEA-COMP:9649"/>
        <dbReference type="Rhea" id="RHEA-COMP:9685"/>
        <dbReference type="ChEBI" id="CHEBI:15378"/>
        <dbReference type="ChEBI" id="CHEBI:16526"/>
        <dbReference type="ChEBI" id="CHEBI:64479"/>
        <dbReference type="ChEBI" id="CHEBI:78449"/>
        <dbReference type="ChEBI" id="CHEBI:78477"/>
        <dbReference type="ChEBI" id="CHEBI:78478"/>
    </reaction>
    <physiologicalReaction direction="left-to-right" evidence="19">
        <dbReference type="Rhea" id="RHEA:41901"/>
    </physiologicalReaction>
</comment>
<evidence type="ECO:0000256" key="20">
    <source>
        <dbReference type="ARBA" id="ARBA00047500"/>
    </source>
</evidence>
<comment type="function">
    <text evidence="14">Fatty acid synthetase is a multifunctional enzyme that catalyzes the de novo biosynthesis of long-chain saturated fatty acids starting from acetyl-CoA and malonyl-CoA in the presence of NADPH. This multifunctional protein contains 7 catalytic activities and a site for the binding of the prosthetic group 4'-phosphopantetheine of the acyl carrier protein ([ACP]) domain.</text>
</comment>
<evidence type="ECO:0000256" key="34">
    <source>
        <dbReference type="ARBA" id="ARBA00048704"/>
    </source>
</evidence>
<keyword evidence="3" id="KW-0663">Pyridoxal phosphate</keyword>
<evidence type="ECO:0000313" key="48">
    <source>
        <dbReference type="Proteomes" id="UP000322000"/>
    </source>
</evidence>
<comment type="catalytic activity">
    <reaction evidence="15">
        <text>3-oxooctadecanoyl-[ACP] + NADPH + H(+) = (3R)-hydroxyoctadecanoyl-[ACP] + NADP(+)</text>
        <dbReference type="Rhea" id="RHEA:41920"/>
        <dbReference type="Rhea" id="RHEA-COMP:9653"/>
        <dbReference type="Rhea" id="RHEA-COMP:9654"/>
        <dbReference type="ChEBI" id="CHEBI:15378"/>
        <dbReference type="ChEBI" id="CHEBI:57783"/>
        <dbReference type="ChEBI" id="CHEBI:58349"/>
        <dbReference type="ChEBI" id="CHEBI:78487"/>
        <dbReference type="ChEBI" id="CHEBI:78488"/>
    </reaction>
    <physiologicalReaction direction="left-to-right" evidence="15">
        <dbReference type="Rhea" id="RHEA:41921"/>
    </physiologicalReaction>
</comment>
<dbReference type="SUPFAM" id="SSF51735">
    <property type="entry name" value="NAD(P)-binding Rossmann-fold domains"/>
    <property type="match status" value="1"/>
</dbReference>
<dbReference type="InterPro" id="IPR042104">
    <property type="entry name" value="PKS_dehydratase_sf"/>
</dbReference>
<comment type="catalytic activity">
    <reaction evidence="5">
        <text>(3R)-hydroxyoctanoyl-[ACP] = (2E)-octenoyl-[ACP] + H2O</text>
        <dbReference type="Rhea" id="RHEA:41844"/>
        <dbReference type="Rhea" id="RHEA-COMP:9634"/>
        <dbReference type="Rhea" id="RHEA-COMP:9635"/>
        <dbReference type="ChEBI" id="CHEBI:15377"/>
        <dbReference type="ChEBI" id="CHEBI:78461"/>
        <dbReference type="ChEBI" id="CHEBI:78462"/>
    </reaction>
    <physiologicalReaction direction="left-to-right" evidence="5">
        <dbReference type="Rhea" id="RHEA:41845"/>
    </physiologicalReaction>
</comment>
<feature type="domain" description="Ketosynthase family 3 (KS3)" evidence="46">
    <location>
        <begin position="21"/>
        <end position="425"/>
    </location>
</feature>
<dbReference type="InterPro" id="IPR014031">
    <property type="entry name" value="Ketoacyl_synth_C"/>
</dbReference>
<comment type="catalytic activity">
    <reaction evidence="6">
        <text>(3R)-hydroxydodecanoyl-[ACP] = (2E)-dodecenoyl-[ACP] + H2O</text>
        <dbReference type="Rhea" id="RHEA:41876"/>
        <dbReference type="Rhea" id="RHEA-COMP:9642"/>
        <dbReference type="Rhea" id="RHEA-COMP:9643"/>
        <dbReference type="ChEBI" id="CHEBI:15377"/>
        <dbReference type="ChEBI" id="CHEBI:78470"/>
        <dbReference type="ChEBI" id="CHEBI:78472"/>
    </reaction>
    <physiologicalReaction direction="left-to-right" evidence="6">
        <dbReference type="Rhea" id="RHEA:41877"/>
    </physiologicalReaction>
</comment>
<comment type="catalytic activity">
    <reaction evidence="44">
        <text>octanoyl-[ACP] + malonyl-[ACP] + H(+) = 3-oxodecanoyl-[ACP] + holo-[ACP] + CO2</text>
        <dbReference type="Rhea" id="RHEA:41852"/>
        <dbReference type="Rhea" id="RHEA-COMP:9623"/>
        <dbReference type="Rhea" id="RHEA-COMP:9636"/>
        <dbReference type="Rhea" id="RHEA-COMP:9637"/>
        <dbReference type="Rhea" id="RHEA-COMP:9685"/>
        <dbReference type="ChEBI" id="CHEBI:15378"/>
        <dbReference type="ChEBI" id="CHEBI:16526"/>
        <dbReference type="ChEBI" id="CHEBI:64479"/>
        <dbReference type="ChEBI" id="CHEBI:78449"/>
        <dbReference type="ChEBI" id="CHEBI:78463"/>
        <dbReference type="ChEBI" id="CHEBI:78464"/>
    </reaction>
    <physiologicalReaction direction="left-to-right" evidence="44">
        <dbReference type="Rhea" id="RHEA:41853"/>
    </physiologicalReaction>
</comment>
<evidence type="ECO:0000256" key="36">
    <source>
        <dbReference type="ARBA" id="ARBA00049019"/>
    </source>
</evidence>
<dbReference type="GO" id="GO:0004316">
    <property type="term" value="F:3-oxoacyl-[acyl-carrier-protein] reductase (NADPH) activity"/>
    <property type="evidence" value="ECO:0007669"/>
    <property type="project" value="UniProtKB-EC"/>
</dbReference>
<feature type="active site" description="Proton acceptor; for dehydratase activity" evidence="45">
    <location>
        <position position="899"/>
    </location>
</feature>
<dbReference type="KEGG" id="tnl:113495949"/>
<evidence type="ECO:0000256" key="5">
    <source>
        <dbReference type="ARBA" id="ARBA00023332"/>
    </source>
</evidence>
<evidence type="ECO:0000256" key="4">
    <source>
        <dbReference type="ARBA" id="ARBA00022990"/>
    </source>
</evidence>
<evidence type="ECO:0000256" key="37">
    <source>
        <dbReference type="ARBA" id="ARBA00049109"/>
    </source>
</evidence>
<dbReference type="InterPro" id="IPR036291">
    <property type="entry name" value="NAD(P)-bd_dom_sf"/>
</dbReference>
<dbReference type="OrthoDB" id="329835at2759"/>
<keyword evidence="48" id="KW-1185">Reference proteome</keyword>
<evidence type="ECO:0000256" key="1">
    <source>
        <dbReference type="ARBA" id="ARBA00005189"/>
    </source>
</evidence>
<evidence type="ECO:0000313" key="49">
    <source>
        <dbReference type="RefSeq" id="XP_026730755.1"/>
    </source>
</evidence>
<dbReference type="GO" id="GO:0019171">
    <property type="term" value="F:(3R)-hydroxyacyl-[acyl-carrier-protein] dehydratase activity"/>
    <property type="evidence" value="ECO:0007669"/>
    <property type="project" value="UniProtKB-EC"/>
</dbReference>
<dbReference type="InterPro" id="IPR016039">
    <property type="entry name" value="Thiolase-like"/>
</dbReference>
<evidence type="ECO:0000256" key="32">
    <source>
        <dbReference type="ARBA" id="ARBA00048650"/>
    </source>
</evidence>
<comment type="catalytic activity">
    <reaction evidence="37">
        <text>decanoyl-[ACP] + malonyl-[ACP] + H(+) = 3-oxododecanoyl-[ACP] + holo-[ACP] + CO2</text>
        <dbReference type="Rhea" id="RHEA:41868"/>
        <dbReference type="Rhea" id="RHEA-COMP:9623"/>
        <dbReference type="Rhea" id="RHEA-COMP:9640"/>
        <dbReference type="Rhea" id="RHEA-COMP:9641"/>
        <dbReference type="Rhea" id="RHEA-COMP:9685"/>
        <dbReference type="ChEBI" id="CHEBI:15378"/>
        <dbReference type="ChEBI" id="CHEBI:16526"/>
        <dbReference type="ChEBI" id="CHEBI:64479"/>
        <dbReference type="ChEBI" id="CHEBI:78449"/>
        <dbReference type="ChEBI" id="CHEBI:78468"/>
        <dbReference type="ChEBI" id="CHEBI:78469"/>
    </reaction>
    <physiologicalReaction direction="left-to-right" evidence="37">
        <dbReference type="Rhea" id="RHEA:41869"/>
    </physiologicalReaction>
</comment>
<evidence type="ECO:0000256" key="18">
    <source>
        <dbReference type="ARBA" id="ARBA00047440"/>
    </source>
</evidence>
<dbReference type="UniPathway" id="UPA00094"/>
<comment type="catalytic activity">
    <reaction evidence="28">
        <text>tetradecanoyl-[ACP] + H2O = tetradecanoate + holo-[ACP] + H(+)</text>
        <dbReference type="Rhea" id="RHEA:30123"/>
        <dbReference type="Rhea" id="RHEA-COMP:9648"/>
        <dbReference type="Rhea" id="RHEA-COMP:9685"/>
        <dbReference type="ChEBI" id="CHEBI:15377"/>
        <dbReference type="ChEBI" id="CHEBI:15378"/>
        <dbReference type="ChEBI" id="CHEBI:30807"/>
        <dbReference type="ChEBI" id="CHEBI:64479"/>
        <dbReference type="ChEBI" id="CHEBI:78477"/>
        <dbReference type="EC" id="3.1.2.14"/>
    </reaction>
    <physiologicalReaction direction="left-to-right" evidence="28">
        <dbReference type="Rhea" id="RHEA:30124"/>
    </physiologicalReaction>
</comment>
<comment type="catalytic activity">
    <reaction evidence="41">
        <text>3-oxooctanoyl-[ACP] + NADPH + H(+) = (3R)-hydroxyoctanoyl-[ACP] + NADP(+)</text>
        <dbReference type="Rhea" id="RHEA:41840"/>
        <dbReference type="Rhea" id="RHEA-COMP:9633"/>
        <dbReference type="Rhea" id="RHEA-COMP:9634"/>
        <dbReference type="ChEBI" id="CHEBI:15378"/>
        <dbReference type="ChEBI" id="CHEBI:57783"/>
        <dbReference type="ChEBI" id="CHEBI:58349"/>
        <dbReference type="ChEBI" id="CHEBI:78460"/>
        <dbReference type="ChEBI" id="CHEBI:78461"/>
    </reaction>
    <physiologicalReaction direction="left-to-right" evidence="41">
        <dbReference type="Rhea" id="RHEA:41841"/>
    </physiologicalReaction>
</comment>
<dbReference type="InterPro" id="IPR014043">
    <property type="entry name" value="Acyl_transferase_dom"/>
</dbReference>
<dbReference type="PROSITE" id="PS52019">
    <property type="entry name" value="PKS_MFAS_DH"/>
    <property type="match status" value="1"/>
</dbReference>
<dbReference type="SMART" id="SM00827">
    <property type="entry name" value="PKS_AT"/>
    <property type="match status" value="1"/>
</dbReference>
<evidence type="ECO:0000256" key="17">
    <source>
        <dbReference type="ARBA" id="ARBA00047400"/>
    </source>
</evidence>
<dbReference type="GO" id="GO:0004312">
    <property type="term" value="F:fatty acid synthase activity"/>
    <property type="evidence" value="ECO:0007669"/>
    <property type="project" value="TreeGrafter"/>
</dbReference>
<accession>A0A7E5VQX7</accession>
<comment type="catalytic activity">
    <reaction evidence="31">
        <text>3-oxohexanoyl-[ACP] + NADPH + H(+) = (3R)-hydroxyhexanoyl-[ACP] + NADP(+)</text>
        <dbReference type="Rhea" id="RHEA:41824"/>
        <dbReference type="Rhea" id="RHEA-COMP:9629"/>
        <dbReference type="Rhea" id="RHEA-COMP:9630"/>
        <dbReference type="ChEBI" id="CHEBI:15378"/>
        <dbReference type="ChEBI" id="CHEBI:57783"/>
        <dbReference type="ChEBI" id="CHEBI:58349"/>
        <dbReference type="ChEBI" id="CHEBI:78456"/>
        <dbReference type="ChEBI" id="CHEBI:78457"/>
    </reaction>
    <physiologicalReaction direction="left-to-right" evidence="31">
        <dbReference type="Rhea" id="RHEA:41825"/>
    </physiologicalReaction>
</comment>
<evidence type="ECO:0000256" key="44">
    <source>
        <dbReference type="ARBA" id="ARBA00049533"/>
    </source>
</evidence>
<comment type="catalytic activity">
    <reaction evidence="11">
        <text>(3R)-hydroxyoctadecanoyl-[ACP] = (2E)-octadecenoyl-[ACP] + H2O</text>
        <dbReference type="Rhea" id="RHEA:41924"/>
        <dbReference type="Rhea" id="RHEA-COMP:9654"/>
        <dbReference type="Rhea" id="RHEA-COMP:9655"/>
        <dbReference type="ChEBI" id="CHEBI:15377"/>
        <dbReference type="ChEBI" id="CHEBI:78488"/>
        <dbReference type="ChEBI" id="CHEBI:78489"/>
    </reaction>
    <physiologicalReaction direction="left-to-right" evidence="11">
        <dbReference type="Rhea" id="RHEA:41925"/>
    </physiologicalReaction>
</comment>
<dbReference type="InterPro" id="IPR050091">
    <property type="entry name" value="PKS_NRPS_Biosynth_Enz"/>
</dbReference>
<dbReference type="InterPro" id="IPR001227">
    <property type="entry name" value="Ac_transferase_dom_sf"/>
</dbReference>
<dbReference type="Pfam" id="PF00975">
    <property type="entry name" value="Thioesterase"/>
    <property type="match status" value="1"/>
</dbReference>
<dbReference type="InterPro" id="IPR001031">
    <property type="entry name" value="Thioesterase"/>
</dbReference>
<dbReference type="Gene3D" id="3.40.366.10">
    <property type="entry name" value="Malonyl-Coenzyme A Acyl Carrier Protein, domain 2"/>
    <property type="match status" value="1"/>
</dbReference>
<evidence type="ECO:0000256" key="14">
    <source>
        <dbReference type="ARBA" id="ARBA00023442"/>
    </source>
</evidence>
<comment type="catalytic activity">
    <reaction evidence="18">
        <text>3-oxodecanoyl-[ACP] + NADPH + H(+) = (3R)-hydroxydecanoyl-[ACP] + NADP(+)</text>
        <dbReference type="Rhea" id="RHEA:41856"/>
        <dbReference type="Rhea" id="RHEA-COMP:9637"/>
        <dbReference type="Rhea" id="RHEA-COMP:9638"/>
        <dbReference type="ChEBI" id="CHEBI:15378"/>
        <dbReference type="ChEBI" id="CHEBI:57783"/>
        <dbReference type="ChEBI" id="CHEBI:58349"/>
        <dbReference type="ChEBI" id="CHEBI:78464"/>
        <dbReference type="ChEBI" id="CHEBI:78466"/>
    </reaction>
    <physiologicalReaction direction="left-to-right" evidence="18">
        <dbReference type="Rhea" id="RHEA:41857"/>
    </physiologicalReaction>
</comment>
<dbReference type="Proteomes" id="UP000322000">
    <property type="component" value="Chromosome 7"/>
</dbReference>
<dbReference type="SUPFAM" id="SSF53901">
    <property type="entry name" value="Thiolase-like"/>
    <property type="match status" value="2"/>
</dbReference>
<comment type="pathway">
    <text evidence="1">Lipid metabolism.</text>
</comment>
<comment type="catalytic activity">
    <reaction evidence="43">
        <text>(2E)-decenoyl-[ACP] + NADPH + H(+) = decanoyl-[ACP] + NADP(+)</text>
        <dbReference type="Rhea" id="RHEA:41864"/>
        <dbReference type="Rhea" id="RHEA-COMP:9639"/>
        <dbReference type="Rhea" id="RHEA-COMP:9640"/>
        <dbReference type="ChEBI" id="CHEBI:15378"/>
        <dbReference type="ChEBI" id="CHEBI:57783"/>
        <dbReference type="ChEBI" id="CHEBI:58349"/>
        <dbReference type="ChEBI" id="CHEBI:78467"/>
        <dbReference type="ChEBI" id="CHEBI:78468"/>
    </reaction>
    <physiologicalReaction direction="left-to-right" evidence="43">
        <dbReference type="Rhea" id="RHEA:41865"/>
    </physiologicalReaction>
</comment>
<dbReference type="Gene3D" id="3.40.50.1820">
    <property type="entry name" value="alpha/beta hydrolase"/>
    <property type="match status" value="1"/>
</dbReference>
<dbReference type="InterPro" id="IPR011032">
    <property type="entry name" value="GroES-like_sf"/>
</dbReference>
<evidence type="ECO:0000256" key="35">
    <source>
        <dbReference type="ARBA" id="ARBA00048935"/>
    </source>
</evidence>
<evidence type="ECO:0000256" key="13">
    <source>
        <dbReference type="ARBA" id="ARBA00023402"/>
    </source>
</evidence>
<dbReference type="Pfam" id="PF00109">
    <property type="entry name" value="ketoacyl-synt"/>
    <property type="match status" value="1"/>
</dbReference>
<proteinExistence type="predicted"/>
<comment type="catalytic activity">
    <reaction evidence="33">
        <text>holo-[ACP] + acetyl-CoA = acetyl-[ACP] + CoA</text>
        <dbReference type="Rhea" id="RHEA:41788"/>
        <dbReference type="Rhea" id="RHEA-COMP:9621"/>
        <dbReference type="Rhea" id="RHEA-COMP:9685"/>
        <dbReference type="ChEBI" id="CHEBI:57287"/>
        <dbReference type="ChEBI" id="CHEBI:57288"/>
        <dbReference type="ChEBI" id="CHEBI:64479"/>
        <dbReference type="ChEBI" id="CHEBI:78446"/>
        <dbReference type="EC" id="2.3.1.38"/>
    </reaction>
    <physiologicalReaction direction="left-to-right" evidence="33">
        <dbReference type="Rhea" id="RHEA:41789"/>
    </physiologicalReaction>
</comment>
<protein>
    <submittedName>
        <fullName evidence="49">Fatty acid synthase-like</fullName>
    </submittedName>
</protein>
<evidence type="ECO:0000256" key="27">
    <source>
        <dbReference type="ARBA" id="ARBA00048281"/>
    </source>
</evidence>
<dbReference type="Pfam" id="PF02801">
    <property type="entry name" value="Ketoacyl-synt_C"/>
    <property type="match status" value="1"/>
</dbReference>
<feature type="domain" description="PKS/mFAS DH" evidence="47">
    <location>
        <begin position="862"/>
        <end position="1129"/>
    </location>
</feature>
<feature type="region of interest" description="N-terminal hotdog fold" evidence="45">
    <location>
        <begin position="862"/>
        <end position="989"/>
    </location>
</feature>
<dbReference type="SUPFAM" id="SSF50129">
    <property type="entry name" value="GroES-like"/>
    <property type="match status" value="1"/>
</dbReference>
<evidence type="ECO:0000256" key="8">
    <source>
        <dbReference type="ARBA" id="ARBA00023388"/>
    </source>
</evidence>
<dbReference type="InterPro" id="IPR016036">
    <property type="entry name" value="Malonyl_transacylase_ACP-bd"/>
</dbReference>
<evidence type="ECO:0000259" key="47">
    <source>
        <dbReference type="PROSITE" id="PS52019"/>
    </source>
</evidence>
<comment type="catalytic activity">
    <reaction evidence="24">
        <text>3-oxobutanoyl-[ACP] + NADPH + H(+) = (3R)-hydroxybutanoyl-[ACP] + NADP(+)</text>
        <dbReference type="Rhea" id="RHEA:41804"/>
        <dbReference type="Rhea" id="RHEA-COMP:9625"/>
        <dbReference type="Rhea" id="RHEA-COMP:9626"/>
        <dbReference type="ChEBI" id="CHEBI:15378"/>
        <dbReference type="ChEBI" id="CHEBI:57783"/>
        <dbReference type="ChEBI" id="CHEBI:58349"/>
        <dbReference type="ChEBI" id="CHEBI:78450"/>
        <dbReference type="ChEBI" id="CHEBI:78451"/>
    </reaction>
    <physiologicalReaction direction="left-to-right" evidence="24">
        <dbReference type="Rhea" id="RHEA:41805"/>
    </physiologicalReaction>
</comment>
<evidence type="ECO:0000256" key="11">
    <source>
        <dbReference type="ARBA" id="ARBA00023399"/>
    </source>
</evidence>
<dbReference type="InterPro" id="IPR049900">
    <property type="entry name" value="PKS_mFAS_DH"/>
</dbReference>
<comment type="catalytic activity">
    <reaction evidence="23">
        <text>(2E)-hexenoyl-[ACP] + NADPH + H(+) = hexanoyl-[ACP] + NADP(+)</text>
        <dbReference type="Rhea" id="RHEA:41832"/>
        <dbReference type="Rhea" id="RHEA-COMP:9631"/>
        <dbReference type="Rhea" id="RHEA-COMP:9632"/>
        <dbReference type="ChEBI" id="CHEBI:15378"/>
        <dbReference type="ChEBI" id="CHEBI:57783"/>
        <dbReference type="ChEBI" id="CHEBI:58349"/>
        <dbReference type="ChEBI" id="CHEBI:78458"/>
        <dbReference type="ChEBI" id="CHEBI:78459"/>
    </reaction>
    <physiologicalReaction direction="left-to-right" evidence="23">
        <dbReference type="Rhea" id="RHEA:41833"/>
    </physiologicalReaction>
</comment>
<comment type="catalytic activity">
    <reaction evidence="16">
        <text>hexanoyl-[ACP] + malonyl-[ACP] + H(+) = 3-oxooctanoyl-[ACP] + holo-[ACP] + CO2</text>
        <dbReference type="Rhea" id="RHEA:41836"/>
        <dbReference type="Rhea" id="RHEA-COMP:9623"/>
        <dbReference type="Rhea" id="RHEA-COMP:9632"/>
        <dbReference type="Rhea" id="RHEA-COMP:9633"/>
        <dbReference type="Rhea" id="RHEA-COMP:9685"/>
        <dbReference type="ChEBI" id="CHEBI:15378"/>
        <dbReference type="ChEBI" id="CHEBI:16526"/>
        <dbReference type="ChEBI" id="CHEBI:64479"/>
        <dbReference type="ChEBI" id="CHEBI:78449"/>
        <dbReference type="ChEBI" id="CHEBI:78459"/>
        <dbReference type="ChEBI" id="CHEBI:78460"/>
    </reaction>
    <physiologicalReaction direction="left-to-right" evidence="16">
        <dbReference type="Rhea" id="RHEA:41837"/>
    </physiologicalReaction>
</comment>
<comment type="catalytic activity">
    <reaction evidence="40">
        <text>3-oxohexadecanoyl-[ACP] + NADPH + H(+) = (3R)-hydroxyhexadecanoyl-[ACP] + NADP(+)</text>
        <dbReference type="Rhea" id="RHEA:41904"/>
        <dbReference type="Rhea" id="RHEA-COMP:9649"/>
        <dbReference type="Rhea" id="RHEA-COMP:9650"/>
        <dbReference type="ChEBI" id="CHEBI:15378"/>
        <dbReference type="ChEBI" id="CHEBI:57783"/>
        <dbReference type="ChEBI" id="CHEBI:58349"/>
        <dbReference type="ChEBI" id="CHEBI:78478"/>
        <dbReference type="ChEBI" id="CHEBI:78480"/>
    </reaction>
    <physiologicalReaction direction="left-to-right" evidence="40">
        <dbReference type="Rhea" id="RHEA:41905"/>
    </physiologicalReaction>
</comment>
<keyword evidence="2" id="KW-0702">S-nitrosylation</keyword>
<dbReference type="Gene3D" id="3.90.180.10">
    <property type="entry name" value="Medium-chain alcohol dehydrogenases, catalytic domain"/>
    <property type="match status" value="1"/>
</dbReference>
<evidence type="ECO:0000256" key="45">
    <source>
        <dbReference type="PROSITE-ProRule" id="PRU01363"/>
    </source>
</evidence>
<dbReference type="InterPro" id="IPR029058">
    <property type="entry name" value="AB_hydrolase_fold"/>
</dbReference>
<dbReference type="RefSeq" id="XP_026730755.1">
    <property type="nucleotide sequence ID" value="XM_026874954.1"/>
</dbReference>
<dbReference type="Pfam" id="PF08659">
    <property type="entry name" value="KR"/>
    <property type="match status" value="1"/>
</dbReference>
<evidence type="ECO:0000256" key="40">
    <source>
        <dbReference type="ARBA" id="ARBA00049414"/>
    </source>
</evidence>
<comment type="catalytic activity">
    <reaction evidence="38">
        <text>(2E)-tetradecenoyl-[ACP] + NADPH + H(+) = tetradecanoyl-[ACP] + NADP(+)</text>
        <dbReference type="Rhea" id="RHEA:41896"/>
        <dbReference type="Rhea" id="RHEA-COMP:9647"/>
        <dbReference type="Rhea" id="RHEA-COMP:9648"/>
        <dbReference type="ChEBI" id="CHEBI:15378"/>
        <dbReference type="ChEBI" id="CHEBI:57783"/>
        <dbReference type="ChEBI" id="CHEBI:58349"/>
        <dbReference type="ChEBI" id="CHEBI:78475"/>
        <dbReference type="ChEBI" id="CHEBI:78477"/>
    </reaction>
    <physiologicalReaction direction="left-to-right" evidence="38">
        <dbReference type="Rhea" id="RHEA:41897"/>
    </physiologicalReaction>
</comment>
<comment type="catalytic activity">
    <reaction evidence="32">
        <text>a 2,3-saturated acyl-[ACP] + NADP(+) = a (2E)-enoyl-[ACP] + NADPH + H(+)</text>
        <dbReference type="Rhea" id="RHEA:22564"/>
        <dbReference type="Rhea" id="RHEA-COMP:9925"/>
        <dbReference type="Rhea" id="RHEA-COMP:9926"/>
        <dbReference type="ChEBI" id="CHEBI:15378"/>
        <dbReference type="ChEBI" id="CHEBI:57783"/>
        <dbReference type="ChEBI" id="CHEBI:58349"/>
        <dbReference type="ChEBI" id="CHEBI:78784"/>
        <dbReference type="ChEBI" id="CHEBI:78785"/>
        <dbReference type="EC" id="1.3.1.39"/>
    </reaction>
    <physiologicalReaction direction="right-to-left" evidence="32">
        <dbReference type="Rhea" id="RHEA:22566"/>
    </physiologicalReaction>
</comment>
<dbReference type="PANTHER" id="PTHR43775:SF23">
    <property type="entry name" value="FATTY ACID SYNTHASE 3"/>
    <property type="match status" value="1"/>
</dbReference>
<evidence type="ECO:0000256" key="26">
    <source>
        <dbReference type="ARBA" id="ARBA00048051"/>
    </source>
</evidence>
<comment type="catalytic activity">
    <reaction evidence="30">
        <text>a fatty acyl-[ACP] + malonyl-[ACP] + H(+) = a 3-oxoacyl-[ACP] + holo-[ACP] + CO2</text>
        <dbReference type="Rhea" id="RHEA:22836"/>
        <dbReference type="Rhea" id="RHEA-COMP:9623"/>
        <dbReference type="Rhea" id="RHEA-COMP:9685"/>
        <dbReference type="Rhea" id="RHEA-COMP:9916"/>
        <dbReference type="Rhea" id="RHEA-COMP:14125"/>
        <dbReference type="ChEBI" id="CHEBI:15378"/>
        <dbReference type="ChEBI" id="CHEBI:16526"/>
        <dbReference type="ChEBI" id="CHEBI:64479"/>
        <dbReference type="ChEBI" id="CHEBI:78449"/>
        <dbReference type="ChEBI" id="CHEBI:78776"/>
        <dbReference type="ChEBI" id="CHEBI:138651"/>
        <dbReference type="EC" id="2.3.1.41"/>
    </reaction>
    <physiologicalReaction direction="left-to-right" evidence="30">
        <dbReference type="Rhea" id="RHEA:22837"/>
    </physiologicalReaction>
</comment>
<comment type="catalytic activity">
    <reaction evidence="12">
        <text>(3R)-hydroxyhexadecanoyl-[ACP] = (2E)-hexadecenoyl-[ACP] + H2O</text>
        <dbReference type="Rhea" id="RHEA:41908"/>
        <dbReference type="Rhea" id="RHEA-COMP:9650"/>
        <dbReference type="Rhea" id="RHEA-COMP:9651"/>
        <dbReference type="ChEBI" id="CHEBI:15377"/>
        <dbReference type="ChEBI" id="CHEBI:78480"/>
        <dbReference type="ChEBI" id="CHEBI:78481"/>
    </reaction>
    <physiologicalReaction direction="left-to-right" evidence="12">
        <dbReference type="Rhea" id="RHEA:41909"/>
    </physiologicalReaction>
</comment>
<comment type="catalytic activity">
    <reaction evidence="39">
        <text>3-oxododecanoyl-[ACP] + NADPH + H(+) = (3R)-hydroxydodecanoyl-[ACP] + NADP(+)</text>
        <dbReference type="Rhea" id="RHEA:41872"/>
        <dbReference type="Rhea" id="RHEA-COMP:9641"/>
        <dbReference type="Rhea" id="RHEA-COMP:9642"/>
        <dbReference type="ChEBI" id="CHEBI:15378"/>
        <dbReference type="ChEBI" id="CHEBI:57783"/>
        <dbReference type="ChEBI" id="CHEBI:58349"/>
        <dbReference type="ChEBI" id="CHEBI:78469"/>
        <dbReference type="ChEBI" id="CHEBI:78470"/>
    </reaction>
    <physiologicalReaction direction="left-to-right" evidence="39">
        <dbReference type="Rhea" id="RHEA:41873"/>
    </physiologicalReaction>
</comment>
<dbReference type="SMART" id="SM00829">
    <property type="entry name" value="PKS_ER"/>
    <property type="match status" value="1"/>
</dbReference>
<dbReference type="PANTHER" id="PTHR43775">
    <property type="entry name" value="FATTY ACID SYNTHASE"/>
    <property type="match status" value="1"/>
</dbReference>
<dbReference type="SUPFAM" id="SSF52151">
    <property type="entry name" value="FabD/lysophospholipase-like"/>
    <property type="match status" value="1"/>
</dbReference>
<dbReference type="InterPro" id="IPR032821">
    <property type="entry name" value="PKS_assoc"/>
</dbReference>
<dbReference type="Gene3D" id="3.40.50.720">
    <property type="entry name" value="NAD(P)-binding Rossmann-like Domain"/>
    <property type="match status" value="1"/>
</dbReference>
<dbReference type="InterPro" id="IPR014030">
    <property type="entry name" value="Ketoacyl_synth_N"/>
</dbReference>
<evidence type="ECO:0000256" key="31">
    <source>
        <dbReference type="ARBA" id="ARBA00048571"/>
    </source>
</evidence>
<dbReference type="InterPro" id="IPR020841">
    <property type="entry name" value="PKS_Beta-ketoAc_synthase_dom"/>
</dbReference>
<comment type="catalytic activity">
    <reaction evidence="13">
        <text>(3R)-hydroxybutanoyl-[ACP] = (2E)-butenoyl-[ACP] + H2O</text>
        <dbReference type="Rhea" id="RHEA:41808"/>
        <dbReference type="Rhea" id="RHEA-COMP:9626"/>
        <dbReference type="Rhea" id="RHEA-COMP:9627"/>
        <dbReference type="ChEBI" id="CHEBI:15377"/>
        <dbReference type="ChEBI" id="CHEBI:78451"/>
        <dbReference type="ChEBI" id="CHEBI:78453"/>
    </reaction>
    <physiologicalReaction direction="left-to-right" evidence="13">
        <dbReference type="Rhea" id="RHEA:41809"/>
    </physiologicalReaction>
</comment>
<gene>
    <name evidence="49" type="primary">LOC113495949</name>
</gene>
<evidence type="ECO:0000256" key="24">
    <source>
        <dbReference type="ARBA" id="ARBA00047953"/>
    </source>
</evidence>
<feature type="active site" description="Proton donor; for dehydratase activity" evidence="45">
    <location>
        <position position="1049"/>
    </location>
</feature>
<dbReference type="GO" id="GO:0141148">
    <property type="term" value="F:enoyl-[acyl-carrier-protein] reductase (NADPH) activity"/>
    <property type="evidence" value="ECO:0007669"/>
    <property type="project" value="UniProtKB-EC"/>
</dbReference>
<name>A0A7E5VQX7_TRINI</name>
<comment type="catalytic activity">
    <reaction evidence="22">
        <text>(2E)-hexadecenoyl-[ACP] + NADPH + H(+) = hexadecanoyl-[ACP] + NADP(+)</text>
        <dbReference type="Rhea" id="RHEA:41912"/>
        <dbReference type="Rhea" id="RHEA-COMP:9651"/>
        <dbReference type="Rhea" id="RHEA-COMP:9652"/>
        <dbReference type="ChEBI" id="CHEBI:15378"/>
        <dbReference type="ChEBI" id="CHEBI:57783"/>
        <dbReference type="ChEBI" id="CHEBI:58349"/>
        <dbReference type="ChEBI" id="CHEBI:78481"/>
        <dbReference type="ChEBI" id="CHEBI:78483"/>
    </reaction>
    <physiologicalReaction direction="left-to-right" evidence="22">
        <dbReference type="Rhea" id="RHEA:41913"/>
    </physiologicalReaction>
</comment>
<evidence type="ECO:0000256" key="33">
    <source>
        <dbReference type="ARBA" id="ARBA00048691"/>
    </source>
</evidence>
<evidence type="ECO:0000256" key="9">
    <source>
        <dbReference type="ARBA" id="ARBA00023394"/>
    </source>
</evidence>
<dbReference type="SUPFAM" id="SSF55048">
    <property type="entry name" value="Probable ACP-binding domain of malonyl-CoA ACP transacylase"/>
    <property type="match status" value="1"/>
</dbReference>